<dbReference type="GO" id="GO:0015031">
    <property type="term" value="P:protein transport"/>
    <property type="evidence" value="ECO:0007669"/>
    <property type="project" value="UniProtKB-KW"/>
</dbReference>
<keyword evidence="9" id="KW-0539">Nucleus</keyword>
<dbReference type="PANTHER" id="PTHR31196:SF2">
    <property type="entry name" value="RNA POLYMERASE II NUCLEAR LOCALIZATION PROTEIN SLC7A6OS-RELATED"/>
    <property type="match status" value="1"/>
</dbReference>
<feature type="region of interest" description="Disordered" evidence="10">
    <location>
        <begin position="23"/>
        <end position="51"/>
    </location>
</feature>
<dbReference type="AlphaFoldDB" id="A0A8H6SER4"/>
<dbReference type="GO" id="GO:0005634">
    <property type="term" value="C:nucleus"/>
    <property type="evidence" value="ECO:0007669"/>
    <property type="project" value="UniProtKB-SubCell"/>
</dbReference>
<evidence type="ECO:0000256" key="8">
    <source>
        <dbReference type="ARBA" id="ARBA00022927"/>
    </source>
</evidence>
<comment type="similarity">
    <text evidence="4">Belongs to the IWR1/SLC7A6OS family.</text>
</comment>
<dbReference type="Pfam" id="PF08574">
    <property type="entry name" value="Iwr1"/>
    <property type="match status" value="1"/>
</dbReference>
<comment type="function">
    <text evidence="1">Directs RNA polymerase II nuclear import.</text>
</comment>
<accession>A0A8H6SER4</accession>
<dbReference type="InterPro" id="IPR040218">
    <property type="entry name" value="SLC7A6OS"/>
</dbReference>
<evidence type="ECO:0000256" key="4">
    <source>
        <dbReference type="ARBA" id="ARBA00010218"/>
    </source>
</evidence>
<dbReference type="InterPro" id="IPR013883">
    <property type="entry name" value="TF_Iwr1_dom"/>
</dbReference>
<dbReference type="GO" id="GO:0005737">
    <property type="term" value="C:cytoplasm"/>
    <property type="evidence" value="ECO:0007669"/>
    <property type="project" value="UniProtKB-SubCell"/>
</dbReference>
<evidence type="ECO:0000256" key="3">
    <source>
        <dbReference type="ARBA" id="ARBA00004496"/>
    </source>
</evidence>
<organism evidence="12 13">
    <name type="scientific">Mycena chlorophos</name>
    <name type="common">Agaric fungus</name>
    <name type="synonym">Agaricus chlorophos</name>
    <dbReference type="NCBI Taxonomy" id="658473"/>
    <lineage>
        <taxon>Eukaryota</taxon>
        <taxon>Fungi</taxon>
        <taxon>Dikarya</taxon>
        <taxon>Basidiomycota</taxon>
        <taxon>Agaricomycotina</taxon>
        <taxon>Agaricomycetes</taxon>
        <taxon>Agaricomycetidae</taxon>
        <taxon>Agaricales</taxon>
        <taxon>Marasmiineae</taxon>
        <taxon>Mycenaceae</taxon>
        <taxon>Mycena</taxon>
    </lineage>
</organism>
<proteinExistence type="inferred from homology"/>
<dbReference type="PANTHER" id="PTHR31196">
    <property type="entry name" value="RNA POLYMERASE II NUCLEAR LOCALIZATION PROTEIN SLC7A6OS-RELATED"/>
    <property type="match status" value="1"/>
</dbReference>
<evidence type="ECO:0000313" key="12">
    <source>
        <dbReference type="EMBL" id="KAF7296485.1"/>
    </source>
</evidence>
<keyword evidence="8" id="KW-0653">Protein transport</keyword>
<protein>
    <recommendedName>
        <fullName evidence="5">Probable RNA polymerase II nuclear localization protein SLC7A6OS</fullName>
    </recommendedName>
</protein>
<comment type="caution">
    <text evidence="12">The sequence shown here is derived from an EMBL/GenBank/DDBJ whole genome shotgun (WGS) entry which is preliminary data.</text>
</comment>
<feature type="region of interest" description="Disordered" evidence="10">
    <location>
        <begin position="243"/>
        <end position="305"/>
    </location>
</feature>
<sequence>MDVDIVSPTYTILRIKRKRGEEPLDALLVEPEPEESSRRRKKSRGGAGVFQFAQTVEDDAWADERKKRDIQSPDWLLSLVWSPMSRWGTPSPLDPAQQAAKDEMQRRYKIILQEEQEQERGLKRRLPSSPPTVFSAKELAAAKAAKESGFTMYDAVLSADKPTTAAELDDEMEKFLPMLSEYLSVNDITLPTKTGAESLSSSTSSDDYVWDVFYHRPVTLSEWNAAANVATITGLPASLTDAYDSASDSEAEDEADEDSNAEEYYRNDYPDEEEDSSEESRSSDEFYDDSDDAEYVADDSDHEWR</sequence>
<dbReference type="EMBL" id="JACAZE010000016">
    <property type="protein sequence ID" value="KAF7296485.1"/>
    <property type="molecule type" value="Genomic_DNA"/>
</dbReference>
<evidence type="ECO:0000256" key="7">
    <source>
        <dbReference type="ARBA" id="ARBA00022490"/>
    </source>
</evidence>
<gene>
    <name evidence="12" type="ORF">HMN09_01055100</name>
</gene>
<evidence type="ECO:0000259" key="11">
    <source>
        <dbReference type="Pfam" id="PF08574"/>
    </source>
</evidence>
<evidence type="ECO:0000256" key="10">
    <source>
        <dbReference type="SAM" id="MobiDB-lite"/>
    </source>
</evidence>
<feature type="compositionally biased region" description="Acidic residues" evidence="10">
    <location>
        <begin position="247"/>
        <end position="261"/>
    </location>
</feature>
<dbReference type="GO" id="GO:0032502">
    <property type="term" value="P:developmental process"/>
    <property type="evidence" value="ECO:0007669"/>
    <property type="project" value="TreeGrafter"/>
</dbReference>
<dbReference type="Proteomes" id="UP000613580">
    <property type="component" value="Unassembled WGS sequence"/>
</dbReference>
<evidence type="ECO:0000256" key="5">
    <source>
        <dbReference type="ARBA" id="ARBA00017036"/>
    </source>
</evidence>
<keyword evidence="13" id="KW-1185">Reference proteome</keyword>
<feature type="domain" description="Transcription factor Iwr1" evidence="11">
    <location>
        <begin position="206"/>
        <end position="273"/>
    </location>
</feature>
<keyword evidence="6" id="KW-0813">Transport</keyword>
<feature type="compositionally biased region" description="Acidic residues" evidence="10">
    <location>
        <begin position="285"/>
        <end position="305"/>
    </location>
</feature>
<comment type="subcellular location">
    <subcellularLocation>
        <location evidence="3">Cytoplasm</location>
    </subcellularLocation>
    <subcellularLocation>
        <location evidence="2">Nucleus</location>
    </subcellularLocation>
</comment>
<name>A0A8H6SER4_MYCCL</name>
<evidence type="ECO:0000256" key="9">
    <source>
        <dbReference type="ARBA" id="ARBA00023242"/>
    </source>
</evidence>
<evidence type="ECO:0000256" key="6">
    <source>
        <dbReference type="ARBA" id="ARBA00022448"/>
    </source>
</evidence>
<evidence type="ECO:0000256" key="2">
    <source>
        <dbReference type="ARBA" id="ARBA00004123"/>
    </source>
</evidence>
<reference evidence="12" key="1">
    <citation type="submission" date="2020-05" db="EMBL/GenBank/DDBJ databases">
        <title>Mycena genomes resolve the evolution of fungal bioluminescence.</title>
        <authorList>
            <person name="Tsai I.J."/>
        </authorList>
    </citation>
    <scope>NUCLEOTIDE SEQUENCE</scope>
    <source>
        <strain evidence="12">110903Hualien_Pintung</strain>
    </source>
</reference>
<dbReference type="OrthoDB" id="6255506at2759"/>
<keyword evidence="7" id="KW-0963">Cytoplasm</keyword>
<evidence type="ECO:0000313" key="13">
    <source>
        <dbReference type="Proteomes" id="UP000613580"/>
    </source>
</evidence>
<evidence type="ECO:0000256" key="1">
    <source>
        <dbReference type="ARBA" id="ARBA00003202"/>
    </source>
</evidence>